<dbReference type="GeneTree" id="ENSGT01150000286923"/>
<evidence type="ECO:0000256" key="6">
    <source>
        <dbReference type="ARBA" id="ARBA00022725"/>
    </source>
</evidence>
<dbReference type="PANTHER" id="PTHR26453">
    <property type="entry name" value="OLFACTORY RECEPTOR"/>
    <property type="match status" value="1"/>
</dbReference>
<keyword evidence="10" id="KW-0675">Receptor</keyword>
<evidence type="ECO:0000256" key="4">
    <source>
        <dbReference type="ARBA" id="ARBA00022606"/>
    </source>
</evidence>
<dbReference type="GO" id="GO:0004930">
    <property type="term" value="F:G protein-coupled receptor activity"/>
    <property type="evidence" value="ECO:0007669"/>
    <property type="project" value="UniProtKB-KW"/>
</dbReference>
<accession>G1LTA2</accession>
<evidence type="ECO:0000256" key="9">
    <source>
        <dbReference type="ARBA" id="ARBA00023136"/>
    </source>
</evidence>
<feature type="transmembrane region" description="Helical" evidence="12">
    <location>
        <begin position="297"/>
        <end position="319"/>
    </location>
</feature>
<keyword evidence="15" id="KW-1185">Reference proteome</keyword>
<keyword evidence="9 12" id="KW-0472">Membrane</keyword>
<evidence type="ECO:0000256" key="1">
    <source>
        <dbReference type="ARBA" id="ARBA00003929"/>
    </source>
</evidence>
<keyword evidence="8" id="KW-0297">G-protein coupled receptor</keyword>
<dbReference type="Gene3D" id="1.20.1070.10">
    <property type="entry name" value="Rhodopsin 7-helix transmembrane proteins"/>
    <property type="match status" value="1"/>
</dbReference>
<keyword evidence="7 12" id="KW-1133">Transmembrane helix</keyword>
<feature type="transmembrane region" description="Helical" evidence="12">
    <location>
        <begin position="30"/>
        <end position="51"/>
    </location>
</feature>
<dbReference type="Proteomes" id="UP000008912">
    <property type="component" value="Unassembled WGS sequence"/>
</dbReference>
<dbReference type="Ensembl" id="ENSAMET00000010747.2">
    <property type="protein sequence ID" value="ENSAMEP00000010298.2"/>
    <property type="gene ID" value="ENSAMEG00000009805.2"/>
</dbReference>
<reference evidence="14" key="3">
    <citation type="submission" date="2025-09" db="UniProtKB">
        <authorList>
            <consortium name="Ensembl"/>
        </authorList>
    </citation>
    <scope>IDENTIFICATION</scope>
</reference>
<dbReference type="HOGENOM" id="CLU_012526_1_2_1"/>
<evidence type="ECO:0000313" key="15">
    <source>
        <dbReference type="Proteomes" id="UP000008912"/>
    </source>
</evidence>
<sequence length="323" mass="36551">MVRRKQKFSSDFILLGIIDHSSTHTFLFSLVLRIFTVAFMGNTAMILLIYLDTQLHTPKYFLLSQLSLMDLMLICTTSMPLAGCGAQIFFYVSLLGAECFLLAVMAYDHYVGICPALRYTILMNQKLCALMTVASWILGSLDGIIVLVEVLSLSYCSSLEIHHFFCDVAALFPLSCTDTCAFERLHFIFCVVMLILPVSMIIIPYSHVLRAAIHMSSTESHRKAFTTCCSNLSVVGLYYGAVMFMYMRPASIHTPDQDKIVSKLLRKGKLMYFFFKHVRVPTQVNTPSGSWKPLATLFFLVCLFSTFPNFIIALFGIIYKYHV</sequence>
<feature type="transmembrane region" description="Helical" evidence="12">
    <location>
        <begin position="127"/>
        <end position="148"/>
    </location>
</feature>
<feature type="transmembrane region" description="Helical" evidence="12">
    <location>
        <begin position="88"/>
        <end position="107"/>
    </location>
</feature>
<keyword evidence="6" id="KW-0552">Olfaction</keyword>
<comment type="function">
    <text evidence="1">Putative odorant or sperm cell receptor.</text>
</comment>
<protein>
    <recommendedName>
        <fullName evidence="13">G-protein coupled receptors family 1 profile domain-containing protein</fullName>
    </recommendedName>
</protein>
<reference evidence="14" key="2">
    <citation type="submission" date="2025-08" db="UniProtKB">
        <authorList>
            <consortium name="Ensembl"/>
        </authorList>
    </citation>
    <scope>IDENTIFICATION</scope>
</reference>
<dbReference type="Pfam" id="PF13853">
    <property type="entry name" value="7tm_4"/>
    <property type="match status" value="1"/>
</dbReference>
<evidence type="ECO:0000256" key="10">
    <source>
        <dbReference type="ARBA" id="ARBA00023170"/>
    </source>
</evidence>
<keyword evidence="5 12" id="KW-0812">Transmembrane</keyword>
<dbReference type="PRINTS" id="PR00237">
    <property type="entry name" value="GPCRRHODOPSN"/>
</dbReference>
<dbReference type="PROSITE" id="PS50262">
    <property type="entry name" value="G_PROTEIN_RECEP_F1_2"/>
    <property type="match status" value="1"/>
</dbReference>
<evidence type="ECO:0000256" key="11">
    <source>
        <dbReference type="ARBA" id="ARBA00023224"/>
    </source>
</evidence>
<feature type="transmembrane region" description="Helical" evidence="12">
    <location>
        <begin position="224"/>
        <end position="247"/>
    </location>
</feature>
<evidence type="ECO:0000256" key="7">
    <source>
        <dbReference type="ARBA" id="ARBA00022989"/>
    </source>
</evidence>
<name>G1LTA2_AILME</name>
<evidence type="ECO:0000313" key="14">
    <source>
        <dbReference type="Ensembl" id="ENSAMEP00000010298.2"/>
    </source>
</evidence>
<organism evidence="14 15">
    <name type="scientific">Ailuropoda melanoleuca</name>
    <name type="common">Giant panda</name>
    <dbReference type="NCBI Taxonomy" id="9646"/>
    <lineage>
        <taxon>Eukaryota</taxon>
        <taxon>Metazoa</taxon>
        <taxon>Chordata</taxon>
        <taxon>Craniata</taxon>
        <taxon>Vertebrata</taxon>
        <taxon>Euteleostomi</taxon>
        <taxon>Mammalia</taxon>
        <taxon>Eutheria</taxon>
        <taxon>Laurasiatheria</taxon>
        <taxon>Carnivora</taxon>
        <taxon>Caniformia</taxon>
        <taxon>Ursidae</taxon>
        <taxon>Ailuropoda</taxon>
    </lineage>
</organism>
<evidence type="ECO:0000256" key="3">
    <source>
        <dbReference type="ARBA" id="ARBA00022475"/>
    </source>
</evidence>
<dbReference type="InterPro" id="IPR000725">
    <property type="entry name" value="Olfact_rcpt"/>
</dbReference>
<evidence type="ECO:0000256" key="2">
    <source>
        <dbReference type="ARBA" id="ARBA00004651"/>
    </source>
</evidence>
<comment type="subcellular location">
    <subcellularLocation>
        <location evidence="2">Cell membrane</location>
        <topology evidence="2">Multi-pass membrane protein</topology>
    </subcellularLocation>
</comment>
<dbReference type="GO" id="GO:0004984">
    <property type="term" value="F:olfactory receptor activity"/>
    <property type="evidence" value="ECO:0007669"/>
    <property type="project" value="InterPro"/>
</dbReference>
<dbReference type="SUPFAM" id="SSF81321">
    <property type="entry name" value="Family A G protein-coupled receptor-like"/>
    <property type="match status" value="1"/>
</dbReference>
<dbReference type="InterPro" id="IPR017452">
    <property type="entry name" value="GPCR_Rhodpsn_7TM"/>
</dbReference>
<dbReference type="InterPro" id="IPR000276">
    <property type="entry name" value="GPCR_Rhodpsn"/>
</dbReference>
<reference evidence="14 15" key="1">
    <citation type="journal article" date="2010" name="Nature">
        <title>The sequence and de novo assembly of the giant panda genome.</title>
        <authorList>
            <person name="Li R."/>
            <person name="Fan W."/>
            <person name="Tian G."/>
            <person name="Zhu H."/>
            <person name="He L."/>
            <person name="Cai J."/>
            <person name="Huang Q."/>
            <person name="Cai Q."/>
            <person name="Li B."/>
            <person name="Bai Y."/>
            <person name="Zhang Z."/>
            <person name="Zhang Y."/>
            <person name="Wang W."/>
            <person name="Li J."/>
            <person name="Wei F."/>
            <person name="Li H."/>
            <person name="Jian M."/>
            <person name="Li J."/>
            <person name="Zhang Z."/>
            <person name="Nielsen R."/>
            <person name="Li D."/>
            <person name="Gu W."/>
            <person name="Yang Z."/>
            <person name="Xuan Z."/>
            <person name="Ryder O.A."/>
            <person name="Leung F.C."/>
            <person name="Zhou Y."/>
            <person name="Cao J."/>
            <person name="Sun X."/>
            <person name="Fu Y."/>
            <person name="Fang X."/>
            <person name="Guo X."/>
            <person name="Wang B."/>
            <person name="Hou R."/>
            <person name="Shen F."/>
            <person name="Mu B."/>
            <person name="Ni P."/>
            <person name="Lin R."/>
            <person name="Qian W."/>
            <person name="Wang G."/>
            <person name="Yu C."/>
            <person name="Nie W."/>
            <person name="Wang J."/>
            <person name="Wu Z."/>
            <person name="Liang H."/>
            <person name="Min J."/>
            <person name="Wu Q."/>
            <person name="Cheng S."/>
            <person name="Ruan J."/>
            <person name="Wang M."/>
            <person name="Shi Z."/>
            <person name="Wen M."/>
            <person name="Liu B."/>
            <person name="Ren X."/>
            <person name="Zheng H."/>
            <person name="Dong D."/>
            <person name="Cook K."/>
            <person name="Shan G."/>
            <person name="Zhang H."/>
            <person name="Kosiol C."/>
            <person name="Xie X."/>
            <person name="Lu Z."/>
            <person name="Zheng H."/>
            <person name="Li Y."/>
            <person name="Steiner C.C."/>
            <person name="Lam T.T."/>
            <person name="Lin S."/>
            <person name="Zhang Q."/>
            <person name="Li G."/>
            <person name="Tian J."/>
            <person name="Gong T."/>
            <person name="Liu H."/>
            <person name="Zhang D."/>
            <person name="Fang L."/>
            <person name="Ye C."/>
            <person name="Zhang J."/>
            <person name="Hu W."/>
            <person name="Xu A."/>
            <person name="Ren Y."/>
            <person name="Zhang G."/>
            <person name="Bruford M.W."/>
            <person name="Li Q."/>
            <person name="Ma L."/>
            <person name="Guo Y."/>
            <person name="An N."/>
            <person name="Hu Y."/>
            <person name="Zheng Y."/>
            <person name="Shi Y."/>
            <person name="Li Z."/>
            <person name="Liu Q."/>
            <person name="Chen Y."/>
            <person name="Zhao J."/>
            <person name="Qu N."/>
            <person name="Zhao S."/>
            <person name="Tian F."/>
            <person name="Wang X."/>
            <person name="Wang H."/>
            <person name="Xu L."/>
            <person name="Liu X."/>
            <person name="Vinar T."/>
            <person name="Wang Y."/>
            <person name="Lam T.W."/>
            <person name="Yiu S.M."/>
            <person name="Liu S."/>
            <person name="Zhang H."/>
            <person name="Li D."/>
            <person name="Huang Y."/>
            <person name="Wang X."/>
            <person name="Yang G."/>
            <person name="Jiang Z."/>
            <person name="Wang J."/>
            <person name="Qin N."/>
            <person name="Li L."/>
            <person name="Li J."/>
            <person name="Bolund L."/>
            <person name="Kristiansen K."/>
            <person name="Wong G.K."/>
            <person name="Olson M."/>
            <person name="Zhang X."/>
            <person name="Li S."/>
            <person name="Yang H."/>
            <person name="Wang J."/>
            <person name="Wang J."/>
        </authorList>
    </citation>
    <scope>NUCLEOTIDE SEQUENCE [LARGE SCALE GENOMIC DNA]</scope>
</reference>
<dbReference type="FunFam" id="1.20.1070.10:FF:000015">
    <property type="entry name" value="Olfactory receptor"/>
    <property type="match status" value="1"/>
</dbReference>
<evidence type="ECO:0000256" key="8">
    <source>
        <dbReference type="ARBA" id="ARBA00023040"/>
    </source>
</evidence>
<dbReference type="AlphaFoldDB" id="G1LTA2"/>
<feature type="domain" description="G-protein coupled receptors family 1 profile" evidence="13">
    <location>
        <begin position="41"/>
        <end position="247"/>
    </location>
</feature>
<evidence type="ECO:0000259" key="13">
    <source>
        <dbReference type="PROSITE" id="PS50262"/>
    </source>
</evidence>
<keyword evidence="3" id="KW-1003">Cell membrane</keyword>
<feature type="transmembrane region" description="Helical" evidence="12">
    <location>
        <begin position="185"/>
        <end position="203"/>
    </location>
</feature>
<dbReference type="GO" id="GO:0005886">
    <property type="term" value="C:plasma membrane"/>
    <property type="evidence" value="ECO:0007669"/>
    <property type="project" value="UniProtKB-SubCell"/>
</dbReference>
<dbReference type="PRINTS" id="PR00245">
    <property type="entry name" value="OLFACTORYR"/>
</dbReference>
<proteinExistence type="predicted"/>
<keyword evidence="11" id="KW-0807">Transducer</keyword>
<evidence type="ECO:0000256" key="12">
    <source>
        <dbReference type="SAM" id="Phobius"/>
    </source>
</evidence>
<evidence type="ECO:0000256" key="5">
    <source>
        <dbReference type="ARBA" id="ARBA00022692"/>
    </source>
</evidence>
<dbReference type="InParanoid" id="G1LTA2"/>
<keyword evidence="4" id="KW-0716">Sensory transduction</keyword>